<keyword evidence="4 10" id="KW-0812">Transmembrane</keyword>
<evidence type="ECO:0000256" key="3">
    <source>
        <dbReference type="ARBA" id="ARBA00022448"/>
    </source>
</evidence>
<keyword evidence="6" id="KW-0999">Mitochondrion inner membrane</keyword>
<proteinExistence type="inferred from homology"/>
<dbReference type="GO" id="GO:0051724">
    <property type="term" value="F:NAD transmembrane transporter activity"/>
    <property type="evidence" value="ECO:0007669"/>
    <property type="project" value="TreeGrafter"/>
</dbReference>
<evidence type="ECO:0000256" key="1">
    <source>
        <dbReference type="ARBA" id="ARBA00004448"/>
    </source>
</evidence>
<keyword evidence="9 10" id="KW-0472">Membrane</keyword>
<accession>A0A5N3V5L4</accession>
<protein>
    <recommendedName>
        <fullName evidence="15">Solute carrier family 25 member 53</fullName>
    </recommendedName>
</protein>
<dbReference type="Pfam" id="PF00153">
    <property type="entry name" value="Mito_carr"/>
    <property type="match status" value="2"/>
</dbReference>
<evidence type="ECO:0000256" key="9">
    <source>
        <dbReference type="ARBA" id="ARBA00023136"/>
    </source>
</evidence>
<evidence type="ECO:0000313" key="14">
    <source>
        <dbReference type="Proteomes" id="UP000326458"/>
    </source>
</evidence>
<keyword evidence="14" id="KW-1185">Reference proteome</keyword>
<evidence type="ECO:0000256" key="8">
    <source>
        <dbReference type="ARBA" id="ARBA00023128"/>
    </source>
</evidence>
<dbReference type="GO" id="GO:0005743">
    <property type="term" value="C:mitochondrial inner membrane"/>
    <property type="evidence" value="ECO:0007669"/>
    <property type="project" value="UniProtKB-SubCell"/>
</dbReference>
<feature type="repeat" description="Solcar" evidence="10">
    <location>
        <begin position="185"/>
        <end position="275"/>
    </location>
</feature>
<name>A0A5N3V5L4_MUNMU</name>
<dbReference type="InterPro" id="IPR018108">
    <property type="entry name" value="MCP_transmembrane"/>
</dbReference>
<evidence type="ECO:0000256" key="10">
    <source>
        <dbReference type="PROSITE-ProRule" id="PRU00282"/>
    </source>
</evidence>
<evidence type="ECO:0000313" key="13">
    <source>
        <dbReference type="EMBL" id="KAB0344335.1"/>
    </source>
</evidence>
<dbReference type="AlphaFoldDB" id="A0A5N3V5L4"/>
<feature type="region of interest" description="Disordered" evidence="12">
    <location>
        <begin position="1"/>
        <end position="23"/>
    </location>
</feature>
<dbReference type="PANTHER" id="PTHR46131:SF5">
    <property type="entry name" value="SOLUTE CARRIER FAMILY 25 MEMBER 53"/>
    <property type="match status" value="1"/>
</dbReference>
<evidence type="ECO:0000256" key="2">
    <source>
        <dbReference type="ARBA" id="ARBA00006375"/>
    </source>
</evidence>
<evidence type="ECO:0000256" key="7">
    <source>
        <dbReference type="ARBA" id="ARBA00022989"/>
    </source>
</evidence>
<dbReference type="InterPro" id="IPR052465">
    <property type="entry name" value="Mito_NAD+_Carrier"/>
</dbReference>
<keyword evidence="3 11" id="KW-0813">Transport</keyword>
<evidence type="ECO:0000256" key="11">
    <source>
        <dbReference type="RuleBase" id="RU000488"/>
    </source>
</evidence>
<evidence type="ECO:0000256" key="12">
    <source>
        <dbReference type="SAM" id="MobiDB-lite"/>
    </source>
</evidence>
<feature type="repeat" description="Solcar" evidence="10">
    <location>
        <begin position="98"/>
        <end position="178"/>
    </location>
</feature>
<dbReference type="PROSITE" id="PS50920">
    <property type="entry name" value="SOLCAR"/>
    <property type="match status" value="2"/>
</dbReference>
<gene>
    <name evidence="13" type="ORF">FD754_021261</name>
</gene>
<evidence type="ECO:0000256" key="6">
    <source>
        <dbReference type="ARBA" id="ARBA00022792"/>
    </source>
</evidence>
<evidence type="ECO:0008006" key="15">
    <source>
        <dbReference type="Google" id="ProtNLM"/>
    </source>
</evidence>
<evidence type="ECO:0000256" key="5">
    <source>
        <dbReference type="ARBA" id="ARBA00022737"/>
    </source>
</evidence>
<comment type="caution">
    <text evidence="13">The sequence shown here is derived from an EMBL/GenBank/DDBJ whole genome shotgun (WGS) entry which is preliminary data.</text>
</comment>
<comment type="similarity">
    <text evidence="2 11">Belongs to the mitochondrial carrier (TC 2.A.29) family.</text>
</comment>
<dbReference type="Proteomes" id="UP000326458">
    <property type="component" value="Unassembled WGS sequence"/>
</dbReference>
<dbReference type="SUPFAM" id="SSF103506">
    <property type="entry name" value="Mitochondrial carrier"/>
    <property type="match status" value="1"/>
</dbReference>
<dbReference type="PANTHER" id="PTHR46131">
    <property type="entry name" value="SD08549P"/>
    <property type="match status" value="1"/>
</dbReference>
<reference evidence="13 14" key="1">
    <citation type="submission" date="2019-06" db="EMBL/GenBank/DDBJ databases">
        <title>Discovery of a novel chromosome fission-fusion reversal in muntjac.</title>
        <authorList>
            <person name="Mudd A.B."/>
            <person name="Bredeson J.V."/>
            <person name="Baum R."/>
            <person name="Hockemeyer D."/>
            <person name="Rokhsar D.S."/>
        </authorList>
    </citation>
    <scope>NUCLEOTIDE SEQUENCE [LARGE SCALE GENOMIC DNA]</scope>
    <source>
        <strain evidence="13">UTSW_UCB_Mm</strain>
        <tissue evidence="13">Fibroblast cell line</tissue>
    </source>
</reference>
<keyword evidence="7" id="KW-1133">Transmembrane helix</keyword>
<evidence type="ECO:0000256" key="4">
    <source>
        <dbReference type="ARBA" id="ARBA00022692"/>
    </source>
</evidence>
<dbReference type="Gene3D" id="1.50.40.10">
    <property type="entry name" value="Mitochondrial carrier domain"/>
    <property type="match status" value="1"/>
</dbReference>
<keyword evidence="5" id="KW-0677">Repeat</keyword>
<dbReference type="EMBL" id="VCEA01000003">
    <property type="protein sequence ID" value="KAB0344335.1"/>
    <property type="molecule type" value="Genomic_DNA"/>
</dbReference>
<organism evidence="13 14">
    <name type="scientific">Muntiacus muntjak</name>
    <name type="common">Barking deer</name>
    <name type="synonym">Indian muntjac</name>
    <dbReference type="NCBI Taxonomy" id="9888"/>
    <lineage>
        <taxon>Eukaryota</taxon>
        <taxon>Metazoa</taxon>
        <taxon>Chordata</taxon>
        <taxon>Craniata</taxon>
        <taxon>Vertebrata</taxon>
        <taxon>Euteleostomi</taxon>
        <taxon>Mammalia</taxon>
        <taxon>Eutheria</taxon>
        <taxon>Laurasiatheria</taxon>
        <taxon>Artiodactyla</taxon>
        <taxon>Ruminantia</taxon>
        <taxon>Pecora</taxon>
        <taxon>Cervidae</taxon>
        <taxon>Muntiacinae</taxon>
        <taxon>Muntiacus</taxon>
    </lineage>
</organism>
<comment type="subcellular location">
    <subcellularLocation>
        <location evidence="1">Mitochondrion inner membrane</location>
        <topology evidence="1">Multi-pass membrane protein</topology>
    </subcellularLocation>
</comment>
<dbReference type="InterPro" id="IPR023395">
    <property type="entry name" value="MCP_dom_sf"/>
</dbReference>
<keyword evidence="8" id="KW-0496">Mitochondrion</keyword>
<sequence length="379" mass="42478">MMSRAARPISGARGRPPRAASCSGPLLAKRSSWLAGSAAHRRGSQCSIKCSSDSWTLPIGILPFFHLHPGIFSMGEQNHSPGKELQPWTRKEAPGKRSWHSHAYALGAISNFMSTFLTFPIYKVMFRQQIHAVAVSEAVRQLWHEGPQYFYRGIYPPLLSKTLQGTLLFGTYDSMLFCLSPVGPHSLGHRWAAGLMSGVVEAVALSPFERVQNVLQDGRKQARFPSTFSILKEFHSYGLWGRLSQGYYRGFWPVLLRNSLGSALYFSFKDPIQNSLAEQGLPHWVPALVSGSVNGTITCLVLYPLIVLVANMQSHIGWQSMPSLWASVQDVWDTRGRKVFMIYRGGSLVILRSSVTWGLTTAIHDFLQRRYHSRKELKD</sequence>